<evidence type="ECO:0008006" key="4">
    <source>
        <dbReference type="Google" id="ProtNLM"/>
    </source>
</evidence>
<dbReference type="STRING" id="871741.SAMN05192570_1484"/>
<dbReference type="RefSeq" id="WP_092308323.1">
    <property type="nucleotide sequence ID" value="NZ_FOZV01000002.1"/>
</dbReference>
<sequence>MSETTAGPAGLERRSCVDCGASLVGPFCHACGHDSRTRVLPLSDLLGNVLAESFNLEGKTFLTADAMLRRPGDLLVAFREGRSLYTTPFKLFLIVSAAFFVFLVWSDVAIYQFLPVRTGATPVTAELVPNGVRLIGGELRDVFLMPRADGSVARERIAALEAVRPAADAVQARAIADFIQYQTAWTGLNATLETWLPRLLWLLIPIYALMLWPLFGRRRLLVEHLVFALWAHCLIFILLVLFATLNWLGLQLSFWLLAIPYLAYFTLAARRYYDLSTLGSVWRGAVHLAAFFLLAWLPVALGVAWTSAWDRLPESFWSAATSQGMDDIDRWVLPLSDE</sequence>
<name>A0A1I6Q1T9_9CAUL</name>
<feature type="transmembrane region" description="Helical" evidence="1">
    <location>
        <begin position="285"/>
        <end position="308"/>
    </location>
</feature>
<proteinExistence type="predicted"/>
<evidence type="ECO:0000313" key="3">
    <source>
        <dbReference type="Proteomes" id="UP000198788"/>
    </source>
</evidence>
<protein>
    <recommendedName>
        <fullName evidence="4">DUF3667 domain-containing protein</fullName>
    </recommendedName>
</protein>
<feature type="transmembrane region" description="Helical" evidence="1">
    <location>
        <begin position="227"/>
        <end position="248"/>
    </location>
</feature>
<organism evidence="2 3">
    <name type="scientific">Brevundimonas viscosa</name>
    <dbReference type="NCBI Taxonomy" id="871741"/>
    <lineage>
        <taxon>Bacteria</taxon>
        <taxon>Pseudomonadati</taxon>
        <taxon>Pseudomonadota</taxon>
        <taxon>Alphaproteobacteria</taxon>
        <taxon>Caulobacterales</taxon>
        <taxon>Caulobacteraceae</taxon>
        <taxon>Brevundimonas</taxon>
    </lineage>
</organism>
<gene>
    <name evidence="2" type="ORF">SAMN05192570_1484</name>
</gene>
<evidence type="ECO:0000256" key="1">
    <source>
        <dbReference type="SAM" id="Phobius"/>
    </source>
</evidence>
<dbReference type="EMBL" id="FOZV01000002">
    <property type="protein sequence ID" value="SFS46426.1"/>
    <property type="molecule type" value="Genomic_DNA"/>
</dbReference>
<keyword evidence="1" id="KW-1133">Transmembrane helix</keyword>
<evidence type="ECO:0000313" key="2">
    <source>
        <dbReference type="EMBL" id="SFS46426.1"/>
    </source>
</evidence>
<feature type="transmembrane region" description="Helical" evidence="1">
    <location>
        <begin position="195"/>
        <end position="215"/>
    </location>
</feature>
<dbReference type="Proteomes" id="UP000198788">
    <property type="component" value="Unassembled WGS sequence"/>
</dbReference>
<keyword evidence="1" id="KW-0812">Transmembrane</keyword>
<accession>A0A1I6Q1T9</accession>
<dbReference type="AlphaFoldDB" id="A0A1I6Q1T9"/>
<feature type="transmembrane region" description="Helical" evidence="1">
    <location>
        <begin position="91"/>
        <end position="114"/>
    </location>
</feature>
<keyword evidence="1" id="KW-0472">Membrane</keyword>
<dbReference type="OrthoDB" id="9111327at2"/>
<keyword evidence="3" id="KW-1185">Reference proteome</keyword>
<feature type="transmembrane region" description="Helical" evidence="1">
    <location>
        <begin position="254"/>
        <end position="273"/>
    </location>
</feature>
<reference evidence="3" key="1">
    <citation type="submission" date="2016-10" db="EMBL/GenBank/DDBJ databases">
        <authorList>
            <person name="Varghese N."/>
            <person name="Submissions S."/>
        </authorList>
    </citation>
    <scope>NUCLEOTIDE SEQUENCE [LARGE SCALE GENOMIC DNA]</scope>
    <source>
        <strain evidence="3">CGMCC 1.10683</strain>
    </source>
</reference>